<dbReference type="AlphaFoldDB" id="A0A921G182"/>
<reference evidence="2" key="2">
    <citation type="submission" date="2021-09" db="EMBL/GenBank/DDBJ databases">
        <authorList>
            <person name="Gilroy R."/>
        </authorList>
    </citation>
    <scope>NUCLEOTIDE SEQUENCE</scope>
    <source>
        <strain evidence="2">CHK171-7178</strain>
    </source>
</reference>
<evidence type="ECO:0000256" key="1">
    <source>
        <dbReference type="SAM" id="Phobius"/>
    </source>
</evidence>
<keyword evidence="1" id="KW-0472">Membrane</keyword>
<evidence type="ECO:0000313" key="3">
    <source>
        <dbReference type="Proteomes" id="UP000698173"/>
    </source>
</evidence>
<feature type="transmembrane region" description="Helical" evidence="1">
    <location>
        <begin position="72"/>
        <end position="97"/>
    </location>
</feature>
<evidence type="ECO:0000313" key="2">
    <source>
        <dbReference type="EMBL" id="HJF32767.1"/>
    </source>
</evidence>
<keyword evidence="1" id="KW-0812">Transmembrane</keyword>
<accession>A0A921G182</accession>
<reference evidence="2" key="1">
    <citation type="journal article" date="2021" name="PeerJ">
        <title>Extensive microbial diversity within the chicken gut microbiome revealed by metagenomics and culture.</title>
        <authorList>
            <person name="Gilroy R."/>
            <person name="Ravi A."/>
            <person name="Getino M."/>
            <person name="Pursley I."/>
            <person name="Horton D.L."/>
            <person name="Alikhan N.F."/>
            <person name="Baker D."/>
            <person name="Gharbi K."/>
            <person name="Hall N."/>
            <person name="Watson M."/>
            <person name="Adriaenssens E.M."/>
            <person name="Foster-Nyarko E."/>
            <person name="Jarju S."/>
            <person name="Secka A."/>
            <person name="Antonio M."/>
            <person name="Oren A."/>
            <person name="Chaudhuri R.R."/>
            <person name="La Ragione R."/>
            <person name="Hildebrand F."/>
            <person name="Pallen M.J."/>
        </authorList>
    </citation>
    <scope>NUCLEOTIDE SEQUENCE</scope>
    <source>
        <strain evidence="2">CHK171-7178</strain>
    </source>
</reference>
<protein>
    <recommendedName>
        <fullName evidence="4">DUF4129 domain-containing protein</fullName>
    </recommendedName>
</protein>
<feature type="transmembrane region" description="Helical" evidence="1">
    <location>
        <begin position="273"/>
        <end position="297"/>
    </location>
</feature>
<name>A0A921G182_SPOPS</name>
<dbReference type="Proteomes" id="UP000698173">
    <property type="component" value="Unassembled WGS sequence"/>
</dbReference>
<feature type="transmembrane region" description="Helical" evidence="1">
    <location>
        <begin position="184"/>
        <end position="203"/>
    </location>
</feature>
<evidence type="ECO:0008006" key="4">
    <source>
        <dbReference type="Google" id="ProtNLM"/>
    </source>
</evidence>
<feature type="transmembrane region" description="Helical" evidence="1">
    <location>
        <begin position="208"/>
        <end position="226"/>
    </location>
</feature>
<organism evidence="2 3">
    <name type="scientific">Sporosarcina psychrophila</name>
    <name type="common">Bacillus psychrophilus</name>
    <dbReference type="NCBI Taxonomy" id="1476"/>
    <lineage>
        <taxon>Bacteria</taxon>
        <taxon>Bacillati</taxon>
        <taxon>Bacillota</taxon>
        <taxon>Bacilli</taxon>
        <taxon>Bacillales</taxon>
        <taxon>Caryophanaceae</taxon>
        <taxon>Sporosarcina</taxon>
    </lineage>
</organism>
<feature type="transmembrane region" description="Helical" evidence="1">
    <location>
        <begin position="43"/>
        <end position="60"/>
    </location>
</feature>
<keyword evidence="1" id="KW-1133">Transmembrane helix</keyword>
<gene>
    <name evidence="2" type="ORF">K8V56_13475</name>
</gene>
<feature type="transmembrane region" description="Helical" evidence="1">
    <location>
        <begin position="117"/>
        <end position="136"/>
    </location>
</feature>
<feature type="transmembrane region" description="Helical" evidence="1">
    <location>
        <begin position="148"/>
        <end position="172"/>
    </location>
</feature>
<proteinExistence type="predicted"/>
<sequence length="415" mass="47786">MAQEGTERNRIRLISSERTVLELFLIVYLFLFLTNGSSVDSHYLWLILSMGIGSITYLLFSKMEYSLGIGILLAALLAMPFYFNGIPLVVVFMLFVYSFWRLQVNFGETKANGWPYLVLNTVFFAFFYFILKLFFVNANADVLMNLQVVLYLMTTVIYFIIRFIVIGLIGLHLRNFNLGDAGKMFATILGLGVITFLAVYHLLHPVRLVIIVTAGFLFGGLFMLIGKGITPLIDWFIARFDAAREKLIEETEKPEYTVIDFNMVDDIKVFGGVFLKIELVLMLGIFIIALVAFILIAKRRKTHLSGKDTDHTFRSGGRQKNKKKKELVYDYSESVDAVRTAYREFEQEAQSSKVPRLKGETVKEWFFRMDWGQNDALFNTYDKVRYGSHKVSVKEGNHFIEELDKIKNKYFANNV</sequence>
<comment type="caution">
    <text evidence="2">The sequence shown here is derived from an EMBL/GenBank/DDBJ whole genome shotgun (WGS) entry which is preliminary data.</text>
</comment>
<dbReference type="EMBL" id="DYWT01000214">
    <property type="protein sequence ID" value="HJF32767.1"/>
    <property type="molecule type" value="Genomic_DNA"/>
</dbReference>
<feature type="transmembrane region" description="Helical" evidence="1">
    <location>
        <begin position="20"/>
        <end position="37"/>
    </location>
</feature>